<reference evidence="5 6" key="1">
    <citation type="submission" date="2019-10" db="EMBL/GenBank/DDBJ databases">
        <title>Nonomuraea sp. nov., isolated from Phyllanthus amarus.</title>
        <authorList>
            <person name="Klykleung N."/>
            <person name="Tanasupawat S."/>
        </authorList>
    </citation>
    <scope>NUCLEOTIDE SEQUENCE [LARGE SCALE GENOMIC DNA]</scope>
    <source>
        <strain evidence="5 6">PA1-10</strain>
    </source>
</reference>
<sequence length="381" mass="39984">MSRSHSATQSATHDAIDSEIEGVAAAAYRIPTDRPEGDGTFAWTATTLVVATVTAAGTTGTGWTYAPAAAASLISDTLAGTVTGARAADIPAVWARMVREVRNAGRPGVAGYAVSAVDVALWDLKARLLGVPLVRLLGAAREQVPLYGSGGFTTYDDDATAEQLGHWVHGQGIGRVKIKIGESGGTRPARDLHRVALSRSVIGADAELYVDANGGYTAKQAIRMAELMSEHDVTWFEEPVSSDDLPGLRLVREQSVPDVTAGEYGCDLAYFTRMCQAGAVDCLQIDATRCGGYTGWFAAAAVAAGHNLEVSAHCAPNLHLPAAAATANLRHIEWFHDHQRIESGLFEGAADPSGGLARPRTDGPGHGLELRAAAAERHRVA</sequence>
<dbReference type="SFLD" id="SFLDS00001">
    <property type="entry name" value="Enolase"/>
    <property type="match status" value="1"/>
</dbReference>
<comment type="cofactor">
    <cofactor evidence="1">
        <name>Mg(2+)</name>
        <dbReference type="ChEBI" id="CHEBI:18420"/>
    </cofactor>
</comment>
<dbReference type="GO" id="GO:0016052">
    <property type="term" value="P:carbohydrate catabolic process"/>
    <property type="evidence" value="ECO:0007669"/>
    <property type="project" value="TreeGrafter"/>
</dbReference>
<dbReference type="Proteomes" id="UP000312512">
    <property type="component" value="Unassembled WGS sequence"/>
</dbReference>
<dbReference type="InterPro" id="IPR013342">
    <property type="entry name" value="Mandelate_racemase_C"/>
</dbReference>
<proteinExistence type="predicted"/>
<evidence type="ECO:0000256" key="3">
    <source>
        <dbReference type="ARBA" id="ARBA00022842"/>
    </source>
</evidence>
<dbReference type="InterPro" id="IPR029065">
    <property type="entry name" value="Enolase_C-like"/>
</dbReference>
<dbReference type="Gene3D" id="3.30.390.10">
    <property type="entry name" value="Enolase-like, N-terminal domain"/>
    <property type="match status" value="1"/>
</dbReference>
<dbReference type="InterPro" id="IPR036849">
    <property type="entry name" value="Enolase-like_C_sf"/>
</dbReference>
<dbReference type="InterPro" id="IPR018110">
    <property type="entry name" value="Mandel_Rmase/mucon_lact_enz_CS"/>
</dbReference>
<evidence type="ECO:0000256" key="2">
    <source>
        <dbReference type="ARBA" id="ARBA00022723"/>
    </source>
</evidence>
<dbReference type="Gene3D" id="3.20.20.120">
    <property type="entry name" value="Enolase-like C-terminal domain"/>
    <property type="match status" value="1"/>
</dbReference>
<organism evidence="5 6">
    <name type="scientific">Nonomuraea phyllanthi</name>
    <dbReference type="NCBI Taxonomy" id="2219224"/>
    <lineage>
        <taxon>Bacteria</taxon>
        <taxon>Bacillati</taxon>
        <taxon>Actinomycetota</taxon>
        <taxon>Actinomycetes</taxon>
        <taxon>Streptosporangiales</taxon>
        <taxon>Streptosporangiaceae</taxon>
        <taxon>Nonomuraea</taxon>
    </lineage>
</organism>
<dbReference type="SUPFAM" id="SSF51604">
    <property type="entry name" value="Enolase C-terminal domain-like"/>
    <property type="match status" value="1"/>
</dbReference>
<dbReference type="SFLD" id="SFLDG00179">
    <property type="entry name" value="mandelate_racemase"/>
    <property type="match status" value="1"/>
</dbReference>
<name>A0A5C4WCJ9_9ACTN</name>
<dbReference type="GO" id="GO:0009063">
    <property type="term" value="P:amino acid catabolic process"/>
    <property type="evidence" value="ECO:0007669"/>
    <property type="project" value="InterPro"/>
</dbReference>
<protein>
    <submittedName>
        <fullName evidence="5">Mandelate racemase</fullName>
    </submittedName>
</protein>
<evidence type="ECO:0000313" key="6">
    <source>
        <dbReference type="Proteomes" id="UP000312512"/>
    </source>
</evidence>
<dbReference type="SMART" id="SM00922">
    <property type="entry name" value="MR_MLE"/>
    <property type="match status" value="1"/>
</dbReference>
<dbReference type="GO" id="GO:0016836">
    <property type="term" value="F:hydro-lyase activity"/>
    <property type="evidence" value="ECO:0007669"/>
    <property type="project" value="TreeGrafter"/>
</dbReference>
<keyword evidence="3" id="KW-0460">Magnesium</keyword>
<keyword evidence="2" id="KW-0479">Metal-binding</keyword>
<keyword evidence="6" id="KW-1185">Reference proteome</keyword>
<dbReference type="InterPro" id="IPR029017">
    <property type="entry name" value="Enolase-like_N"/>
</dbReference>
<dbReference type="OrthoDB" id="9796450at2"/>
<dbReference type="InterPro" id="IPR046945">
    <property type="entry name" value="RHMD-like"/>
</dbReference>
<gene>
    <name evidence="5" type="ORF">FH608_022230</name>
</gene>
<dbReference type="AlphaFoldDB" id="A0A5C4WCJ9"/>
<evidence type="ECO:0000259" key="4">
    <source>
        <dbReference type="SMART" id="SM00922"/>
    </source>
</evidence>
<accession>A0A5C4WCJ9</accession>
<feature type="domain" description="Mandelate racemase/muconate lactonizing enzyme C-terminal" evidence="4">
    <location>
        <begin position="157"/>
        <end position="257"/>
    </location>
</feature>
<evidence type="ECO:0000313" key="5">
    <source>
        <dbReference type="EMBL" id="KAB8193053.1"/>
    </source>
</evidence>
<dbReference type="GO" id="GO:0000287">
    <property type="term" value="F:magnesium ion binding"/>
    <property type="evidence" value="ECO:0007669"/>
    <property type="project" value="TreeGrafter"/>
</dbReference>
<dbReference type="InterPro" id="IPR013341">
    <property type="entry name" value="Mandelate_racemase_N_dom"/>
</dbReference>
<dbReference type="PANTHER" id="PTHR13794:SF58">
    <property type="entry name" value="MITOCHONDRIAL ENOLASE SUPERFAMILY MEMBER 1"/>
    <property type="match status" value="1"/>
</dbReference>
<dbReference type="EMBL" id="VDLX02000008">
    <property type="protein sequence ID" value="KAB8193053.1"/>
    <property type="molecule type" value="Genomic_DNA"/>
</dbReference>
<dbReference type="PROSITE" id="PS00908">
    <property type="entry name" value="MR_MLE_1"/>
    <property type="match status" value="1"/>
</dbReference>
<dbReference type="SUPFAM" id="SSF54826">
    <property type="entry name" value="Enolase N-terminal domain-like"/>
    <property type="match status" value="1"/>
</dbReference>
<dbReference type="Pfam" id="PF13378">
    <property type="entry name" value="MR_MLE_C"/>
    <property type="match status" value="1"/>
</dbReference>
<evidence type="ECO:0000256" key="1">
    <source>
        <dbReference type="ARBA" id="ARBA00001946"/>
    </source>
</evidence>
<dbReference type="PANTHER" id="PTHR13794">
    <property type="entry name" value="ENOLASE SUPERFAMILY, MANDELATE RACEMASE"/>
    <property type="match status" value="1"/>
</dbReference>
<comment type="caution">
    <text evidence="5">The sequence shown here is derived from an EMBL/GenBank/DDBJ whole genome shotgun (WGS) entry which is preliminary data.</text>
</comment>
<dbReference type="RefSeq" id="WP_139632509.1">
    <property type="nucleotide sequence ID" value="NZ_VDLX02000008.1"/>
</dbReference>
<dbReference type="Pfam" id="PF02746">
    <property type="entry name" value="MR_MLE_N"/>
    <property type="match status" value="1"/>
</dbReference>